<dbReference type="Pfam" id="PF13469">
    <property type="entry name" value="Sulfotransfer_3"/>
    <property type="match status" value="1"/>
</dbReference>
<dbReference type="PANTHER" id="PTHR12788:SF10">
    <property type="entry name" value="PROTEIN-TYROSINE SULFOTRANSFERASE"/>
    <property type="match status" value="1"/>
</dbReference>
<dbReference type="GO" id="GO:0008476">
    <property type="term" value="F:protein-tyrosine sulfotransferase activity"/>
    <property type="evidence" value="ECO:0007669"/>
    <property type="project" value="InterPro"/>
</dbReference>
<dbReference type="OrthoDB" id="3337911at2"/>
<sequence>MPKPIFILGITPRSGTAFLGRLLSQHPSCTSNHGIPEPYFVYGADHLVSFVELLSELWGRHASDEKRADLLRSLGDGLVQFLQRRCGAPDKRVIVKTPTVHNVELFFELFPDAQLVILVRDGRAVTESSVKSFQIRYEKAIRRWRRAADTILEFVEESDVNDNQWIVVRYEDLVGDLERECHRIFDFLDLDPQVYDFEAAQRSPVMGSSEARGGADQVHWKPVEKSADFDPLQRFAHWSPHRHRRFNWIAGKQLEAFGYERKQPETEEVWRLANRFLDLLWAPQNVAAKLYHRRRRLLQQAREVCSKGKPCFQRLRELLWEVSHVDALH</sequence>
<dbReference type="InterPro" id="IPR026634">
    <property type="entry name" value="TPST-like"/>
</dbReference>
<dbReference type="Gene3D" id="3.40.50.300">
    <property type="entry name" value="P-loop containing nucleotide triphosphate hydrolases"/>
    <property type="match status" value="1"/>
</dbReference>
<evidence type="ECO:0000256" key="1">
    <source>
        <dbReference type="ARBA" id="ARBA00022679"/>
    </source>
</evidence>
<proteinExistence type="predicted"/>
<protein>
    <submittedName>
        <fullName evidence="2">Sulfotransferase</fullName>
    </submittedName>
</protein>
<dbReference type="SUPFAM" id="SSF52540">
    <property type="entry name" value="P-loop containing nucleoside triphosphate hydrolases"/>
    <property type="match status" value="1"/>
</dbReference>
<accession>A0A5B8Y9B5</accession>
<name>A0A4Y6PTR4_PERCE</name>
<keyword evidence="1 2" id="KW-0808">Transferase</keyword>
<evidence type="ECO:0000313" key="2">
    <source>
        <dbReference type="EMBL" id="QDG51712.1"/>
    </source>
</evidence>
<gene>
    <name evidence="2" type="ORF">FIV42_13435</name>
</gene>
<keyword evidence="3" id="KW-1185">Reference proteome</keyword>
<dbReference type="Proteomes" id="UP000315995">
    <property type="component" value="Chromosome"/>
</dbReference>
<reference evidence="2 3" key="1">
    <citation type="submission" date="2019-06" db="EMBL/GenBank/DDBJ databases">
        <title>Persicimonas caeni gen. nov., sp. nov., a predatory bacterium isolated from solar saltern.</title>
        <authorList>
            <person name="Wang S."/>
        </authorList>
    </citation>
    <scope>NUCLEOTIDE SEQUENCE [LARGE SCALE GENOMIC DNA]</scope>
    <source>
        <strain evidence="2 3">YN101</strain>
    </source>
</reference>
<organism evidence="2 3">
    <name type="scientific">Persicimonas caeni</name>
    <dbReference type="NCBI Taxonomy" id="2292766"/>
    <lineage>
        <taxon>Bacteria</taxon>
        <taxon>Deltaproteobacteria</taxon>
        <taxon>Bradymonadales</taxon>
        <taxon>Bradymonadaceae</taxon>
        <taxon>Persicimonas</taxon>
    </lineage>
</organism>
<dbReference type="EMBL" id="CP041186">
    <property type="protein sequence ID" value="QDG51712.1"/>
    <property type="molecule type" value="Genomic_DNA"/>
</dbReference>
<evidence type="ECO:0000313" key="3">
    <source>
        <dbReference type="Proteomes" id="UP000315995"/>
    </source>
</evidence>
<accession>A0A4Y6PTR4</accession>
<dbReference type="RefSeq" id="WP_141198192.1">
    <property type="nucleotide sequence ID" value="NZ_CP041186.1"/>
</dbReference>
<dbReference type="PANTHER" id="PTHR12788">
    <property type="entry name" value="PROTEIN-TYROSINE SULFOTRANSFERASE 2"/>
    <property type="match status" value="1"/>
</dbReference>
<dbReference type="InterPro" id="IPR027417">
    <property type="entry name" value="P-loop_NTPase"/>
</dbReference>
<dbReference type="AlphaFoldDB" id="A0A4Y6PTR4"/>